<dbReference type="GO" id="GO:0042147">
    <property type="term" value="P:retrograde transport, endosome to Golgi"/>
    <property type="evidence" value="ECO:0007669"/>
    <property type="project" value="InterPro"/>
</dbReference>
<dbReference type="Proteomes" id="UP000233837">
    <property type="component" value="Unassembled WGS sequence"/>
</dbReference>
<dbReference type="GO" id="GO:0031410">
    <property type="term" value="C:cytoplasmic vesicle"/>
    <property type="evidence" value="ECO:0007669"/>
    <property type="project" value="UniProtKB-ARBA"/>
</dbReference>
<reference evidence="7 8" key="1">
    <citation type="journal article" date="2016" name="Sci. Rep.">
        <title>The Dendrobium catenatum Lindl. genome sequence provides insights into polysaccharide synthase, floral development and adaptive evolution.</title>
        <authorList>
            <person name="Zhang G.Q."/>
            <person name="Xu Q."/>
            <person name="Bian C."/>
            <person name="Tsai W.C."/>
            <person name="Yeh C.M."/>
            <person name="Liu K.W."/>
            <person name="Yoshida K."/>
            <person name="Zhang L.S."/>
            <person name="Chang S.B."/>
            <person name="Chen F."/>
            <person name="Shi Y."/>
            <person name="Su Y.Y."/>
            <person name="Zhang Y.Q."/>
            <person name="Chen L.J."/>
            <person name="Yin Y."/>
            <person name="Lin M."/>
            <person name="Huang H."/>
            <person name="Deng H."/>
            <person name="Wang Z.W."/>
            <person name="Zhu S.L."/>
            <person name="Zhao X."/>
            <person name="Deng C."/>
            <person name="Niu S.C."/>
            <person name="Huang J."/>
            <person name="Wang M."/>
            <person name="Liu G.H."/>
            <person name="Yang H.J."/>
            <person name="Xiao X.J."/>
            <person name="Hsiao Y.Y."/>
            <person name="Wu W.L."/>
            <person name="Chen Y.Y."/>
            <person name="Mitsuda N."/>
            <person name="Ohme-Takagi M."/>
            <person name="Luo Y.B."/>
            <person name="Van de Peer Y."/>
            <person name="Liu Z.J."/>
        </authorList>
    </citation>
    <scope>NUCLEOTIDE SEQUENCE [LARGE SCALE GENOMIC DNA]</scope>
    <source>
        <tissue evidence="7">The whole plant</tissue>
    </source>
</reference>
<name>A0A2I0WRU2_9ASPA</name>
<dbReference type="STRING" id="906689.A0A2I0WRU2"/>
<comment type="similarity">
    <text evidence="1 5">Belongs to the VPS29 family.</text>
</comment>
<reference evidence="7 8" key="2">
    <citation type="journal article" date="2017" name="Nature">
        <title>The Apostasia genome and the evolution of orchids.</title>
        <authorList>
            <person name="Zhang G.Q."/>
            <person name="Liu K.W."/>
            <person name="Li Z."/>
            <person name="Lohaus R."/>
            <person name="Hsiao Y.Y."/>
            <person name="Niu S.C."/>
            <person name="Wang J.Y."/>
            <person name="Lin Y.C."/>
            <person name="Xu Q."/>
            <person name="Chen L.J."/>
            <person name="Yoshida K."/>
            <person name="Fujiwara S."/>
            <person name="Wang Z.W."/>
            <person name="Zhang Y.Q."/>
            <person name="Mitsuda N."/>
            <person name="Wang M."/>
            <person name="Liu G.H."/>
            <person name="Pecoraro L."/>
            <person name="Huang H.X."/>
            <person name="Xiao X.J."/>
            <person name="Lin M."/>
            <person name="Wu X.Y."/>
            <person name="Wu W.L."/>
            <person name="Chen Y.Y."/>
            <person name="Chang S.B."/>
            <person name="Sakamoto S."/>
            <person name="Ohme-Takagi M."/>
            <person name="Yagi M."/>
            <person name="Zeng S.J."/>
            <person name="Shen C.Y."/>
            <person name="Yeh C.M."/>
            <person name="Luo Y.B."/>
            <person name="Tsai W.C."/>
            <person name="Van de Peer Y."/>
            <person name="Liu Z.J."/>
        </authorList>
    </citation>
    <scope>NUCLEOTIDE SEQUENCE [LARGE SCALE GENOMIC DNA]</scope>
    <source>
        <tissue evidence="7">The whole plant</tissue>
    </source>
</reference>
<proteinExistence type="inferred from homology"/>
<dbReference type="PANTHER" id="PTHR11124">
    <property type="entry name" value="VACUOLAR SORTING PROTEIN VPS29"/>
    <property type="match status" value="1"/>
</dbReference>
<dbReference type="Gene3D" id="3.60.21.10">
    <property type="match status" value="1"/>
</dbReference>
<gene>
    <name evidence="7" type="primary">VPS29</name>
    <name evidence="7" type="ORF">MA16_Dca025516</name>
</gene>
<dbReference type="GO" id="GO:0030904">
    <property type="term" value="C:retromer complex"/>
    <property type="evidence" value="ECO:0007669"/>
    <property type="project" value="InterPro"/>
</dbReference>
<dbReference type="CDD" id="cd07394">
    <property type="entry name" value="MPP_Vps29"/>
    <property type="match status" value="1"/>
</dbReference>
<dbReference type="GO" id="GO:0005829">
    <property type="term" value="C:cytosol"/>
    <property type="evidence" value="ECO:0007669"/>
    <property type="project" value="GOC"/>
</dbReference>
<evidence type="ECO:0000313" key="7">
    <source>
        <dbReference type="EMBL" id="PKU78399.1"/>
    </source>
</evidence>
<keyword evidence="3" id="KW-0813">Transport</keyword>
<dbReference type="SUPFAM" id="SSF56300">
    <property type="entry name" value="Metallo-dependent phosphatases"/>
    <property type="match status" value="1"/>
</dbReference>
<protein>
    <recommendedName>
        <fullName evidence="2 5">Vacuolar protein sorting-associated protein 29</fullName>
    </recommendedName>
</protein>
<dbReference type="InterPro" id="IPR024654">
    <property type="entry name" value="Calcineurin-like_PHP_lpxH"/>
</dbReference>
<evidence type="ECO:0000256" key="2">
    <source>
        <dbReference type="ARBA" id="ARBA00017767"/>
    </source>
</evidence>
<feature type="domain" description="Calcineurin-like phosphoesterase" evidence="6">
    <location>
        <begin position="20"/>
        <end position="133"/>
    </location>
</feature>
<keyword evidence="8" id="KW-1185">Reference proteome</keyword>
<evidence type="ECO:0000259" key="6">
    <source>
        <dbReference type="Pfam" id="PF12850"/>
    </source>
</evidence>
<keyword evidence="4" id="KW-0653">Protein transport</keyword>
<dbReference type="EMBL" id="KZ502456">
    <property type="protein sequence ID" value="PKU78399.1"/>
    <property type="molecule type" value="Genomic_DNA"/>
</dbReference>
<organism evidence="7 8">
    <name type="scientific">Dendrobium catenatum</name>
    <dbReference type="NCBI Taxonomy" id="906689"/>
    <lineage>
        <taxon>Eukaryota</taxon>
        <taxon>Viridiplantae</taxon>
        <taxon>Streptophyta</taxon>
        <taxon>Embryophyta</taxon>
        <taxon>Tracheophyta</taxon>
        <taxon>Spermatophyta</taxon>
        <taxon>Magnoliopsida</taxon>
        <taxon>Liliopsida</taxon>
        <taxon>Asparagales</taxon>
        <taxon>Orchidaceae</taxon>
        <taxon>Epidendroideae</taxon>
        <taxon>Malaxideae</taxon>
        <taxon>Dendrobiinae</taxon>
        <taxon>Dendrobium</taxon>
    </lineage>
</organism>
<dbReference type="GO" id="GO:0015031">
    <property type="term" value="P:protein transport"/>
    <property type="evidence" value="ECO:0007669"/>
    <property type="project" value="UniProtKB-KW"/>
</dbReference>
<evidence type="ECO:0000256" key="5">
    <source>
        <dbReference type="RuleBase" id="RU362040"/>
    </source>
</evidence>
<dbReference type="InterPro" id="IPR028661">
    <property type="entry name" value="Vps29"/>
</dbReference>
<dbReference type="Pfam" id="PF12850">
    <property type="entry name" value="Metallophos_2"/>
    <property type="match status" value="1"/>
</dbReference>
<sequence>MWKLEGALRSLMSIINMEGKEIHDYLKSLCPDLHVSRGEYDEDTRYSETKTLTIGQFKLGLCHGHQVVPWGDLDSLAMLQRQLDVDILVTGHTHQFKAYKHEGGVVINPGSATGAYSSITYDVNPSFVLMDIDGLRVVVYVYELIDGEVKVDKIDFKKTAPTQSAP</sequence>
<evidence type="ECO:0000256" key="3">
    <source>
        <dbReference type="ARBA" id="ARBA00022448"/>
    </source>
</evidence>
<evidence type="ECO:0000313" key="8">
    <source>
        <dbReference type="Proteomes" id="UP000233837"/>
    </source>
</evidence>
<dbReference type="InterPro" id="IPR029052">
    <property type="entry name" value="Metallo-depent_PP-like"/>
</dbReference>
<dbReference type="AlphaFoldDB" id="A0A2I0WRU2"/>
<dbReference type="FunFam" id="3.60.21.10:FF:000015">
    <property type="entry name" value="Vacuolar protein sorting-associated protein 29"/>
    <property type="match status" value="1"/>
</dbReference>
<dbReference type="InterPro" id="IPR000979">
    <property type="entry name" value="Phosphodiesterase_MJ0936/Vps29"/>
</dbReference>
<accession>A0A2I0WRU2</accession>
<evidence type="ECO:0000256" key="1">
    <source>
        <dbReference type="ARBA" id="ARBA00005945"/>
    </source>
</evidence>
<dbReference type="NCBIfam" id="TIGR00040">
    <property type="entry name" value="yfcE"/>
    <property type="match status" value="1"/>
</dbReference>
<evidence type="ECO:0000256" key="4">
    <source>
        <dbReference type="ARBA" id="ARBA00022927"/>
    </source>
</evidence>